<evidence type="ECO:0000313" key="2">
    <source>
        <dbReference type="Proteomes" id="UP001219297"/>
    </source>
</evidence>
<proteinExistence type="predicted"/>
<dbReference type="InterPro" id="IPR027417">
    <property type="entry name" value="P-loop_NTPase"/>
</dbReference>
<dbReference type="Gene3D" id="3.40.50.300">
    <property type="entry name" value="P-loop containing nucleotide triphosphate hydrolases"/>
    <property type="match status" value="1"/>
</dbReference>
<organism evidence="1 2">
    <name type="scientific">Actinotignum sanguinis</name>
    <dbReference type="NCBI Taxonomy" id="1445614"/>
    <lineage>
        <taxon>Bacteria</taxon>
        <taxon>Bacillati</taxon>
        <taxon>Actinomycetota</taxon>
        <taxon>Actinomycetes</taxon>
        <taxon>Actinomycetales</taxon>
        <taxon>Actinomycetaceae</taxon>
        <taxon>Actinotignum</taxon>
    </lineage>
</organism>
<dbReference type="RefSeq" id="WP_274778264.1">
    <property type="nucleotide sequence ID" value="NZ_CAMXYX010000024.1"/>
</dbReference>
<dbReference type="PANTHER" id="PTHR43384">
    <property type="entry name" value="SEPTUM SITE-DETERMINING PROTEIN MIND HOMOLOG, CHLOROPLASTIC-RELATED"/>
    <property type="match status" value="1"/>
</dbReference>
<evidence type="ECO:0000313" key="1">
    <source>
        <dbReference type="EMBL" id="MDE1655702.1"/>
    </source>
</evidence>
<comment type="caution">
    <text evidence="1">The sequence shown here is derived from an EMBL/GenBank/DDBJ whole genome shotgun (WGS) entry which is preliminary data.</text>
</comment>
<protein>
    <submittedName>
        <fullName evidence="1">Uncharacterized protein</fullName>
    </submittedName>
</protein>
<keyword evidence="2" id="KW-1185">Reference proteome</keyword>
<accession>A0ABT5V442</accession>
<dbReference type="EMBL" id="JARBHI010000002">
    <property type="protein sequence ID" value="MDE1655702.1"/>
    <property type="molecule type" value="Genomic_DNA"/>
</dbReference>
<dbReference type="InterPro" id="IPR050625">
    <property type="entry name" value="ParA/MinD_ATPase"/>
</dbReference>
<reference evidence="1 2" key="1">
    <citation type="submission" date="2023-02" db="EMBL/GenBank/DDBJ databases">
        <title>Defining the Infant Male Urobiome and Moving Towards Mechanisms in Urobiome Research.</title>
        <authorList>
            <person name="Reasoner S."/>
            <person name="Flores V."/>
            <person name="Van Horn G."/>
            <person name="Morales G."/>
            <person name="Peard L."/>
            <person name="Abelson B."/>
            <person name="Manuel C."/>
            <person name="Lee J."/>
            <person name="Baker B."/>
            <person name="Williams T."/>
            <person name="Schmitz J."/>
            <person name="Clayton D."/>
            <person name="Hadjifrangiskou M."/>
        </authorList>
    </citation>
    <scope>NUCLEOTIDE SEQUENCE [LARGE SCALE GENOMIC DNA]</scope>
    <source>
        <strain evidence="1 2">AS1053</strain>
    </source>
</reference>
<dbReference type="PANTHER" id="PTHR43384:SF11">
    <property type="entry name" value="SEPTUM SITE DETERMINING PROTEIN"/>
    <property type="match status" value="1"/>
</dbReference>
<dbReference type="SUPFAM" id="SSF52540">
    <property type="entry name" value="P-loop containing nucleoside triphosphate hydrolases"/>
    <property type="match status" value="1"/>
</dbReference>
<dbReference type="Proteomes" id="UP001219297">
    <property type="component" value="Unassembled WGS sequence"/>
</dbReference>
<gene>
    <name evidence="1" type="ORF">PWJ81_01265</name>
</gene>
<name>A0ABT5V442_9ACTO</name>
<sequence length="380" mass="39679">MTSSRDLSPGLSAPSAPVSSVSLSGVSGSAGASPAPLISAIPRELVSLTYQHEETVREVEAVTELAGIQVARGSPGVAPPPAVLELEELSAALPTVRARFHPVLASYFPRGSVVVELPRQAEDLLELVLAAGQTRRGRIIGLAGVRGGVGVSMLTAWLASLSITRTAVVDADPLSAGLELLMGFQEKRGARWADIAQAEGMLIPQRLRAALPARGQLSLLSADVRGGAPANGDAVPHAIDALSQASDTTYVDLPRSALLLGSEPARWRAWCDAVVLVTEVTGRDAQAIPRILRDLGEGTPVVIAARCAHKVEAQAFGVDIGQEVIPVRRLRGLDEDLAHGVVVGEQRRSGTARDVTQLVAHLDAVLGGGSGVNQWTTRRS</sequence>